<keyword evidence="4" id="KW-1185">Reference proteome</keyword>
<dbReference type="GO" id="GO:0004601">
    <property type="term" value="F:peroxidase activity"/>
    <property type="evidence" value="ECO:0007669"/>
    <property type="project" value="InterPro"/>
</dbReference>
<feature type="domain" description="Plant heme peroxidase family profile" evidence="2">
    <location>
        <begin position="186"/>
        <end position="248"/>
    </location>
</feature>
<sequence>MSRQLQIPPRWPISKTHFPNCDPSNQPRLQETVSESLVLGELLGWLDDLCGGVMGKYAGGELKPPFVAVVPALLLPPPTTSMDEHFVAGLIALEPYSRLFHRYYAIGSPSATQRLLLGLLEAPPSWAPDAFDAVVQLVELLRAAEDYASGMRILSQPALLFPPLTQTEGVELQDEHLNCYNSNPKKFKNIAIDTPGVVALLGSHNVGRTHCVKFVHRLYPEVDPVLDPGHVEHMLHKCPDGIPDPKAV</sequence>
<dbReference type="PROSITE" id="PS50873">
    <property type="entry name" value="PEROXIDASE_4"/>
    <property type="match status" value="1"/>
</dbReference>
<dbReference type="InterPro" id="IPR002016">
    <property type="entry name" value="Haem_peroxidase"/>
</dbReference>
<comment type="caution">
    <text evidence="3">The sequence shown here is derived from an EMBL/GenBank/DDBJ whole genome shotgun (WGS) entry which is preliminary data.</text>
</comment>
<dbReference type="GO" id="GO:0048586">
    <property type="term" value="P:regulation of long-day photoperiodism, flowering"/>
    <property type="evidence" value="ECO:0007669"/>
    <property type="project" value="TreeGrafter"/>
</dbReference>
<dbReference type="EMBL" id="CAKMRJ010005634">
    <property type="protein sequence ID" value="CAH1449156.1"/>
    <property type="molecule type" value="Genomic_DNA"/>
</dbReference>
<dbReference type="Gene3D" id="1.10.420.10">
    <property type="entry name" value="Peroxidase, domain 2"/>
    <property type="match status" value="1"/>
</dbReference>
<dbReference type="PANTHER" id="PTHR36319:SF1">
    <property type="entry name" value="PROTEIN GIGANTEA"/>
    <property type="match status" value="1"/>
</dbReference>
<accession>A0AAU9PFV1</accession>
<evidence type="ECO:0000313" key="3">
    <source>
        <dbReference type="EMBL" id="CAH1449156.1"/>
    </source>
</evidence>
<dbReference type="GO" id="GO:0020037">
    <property type="term" value="F:heme binding"/>
    <property type="evidence" value="ECO:0007669"/>
    <property type="project" value="InterPro"/>
</dbReference>
<dbReference type="PANTHER" id="PTHR36319">
    <property type="entry name" value="PROTEIN GIGANTEA"/>
    <property type="match status" value="1"/>
</dbReference>
<dbReference type="Proteomes" id="UP001157418">
    <property type="component" value="Unassembled WGS sequence"/>
</dbReference>
<gene>
    <name evidence="3" type="ORF">LVIROSA_LOCUS34660</name>
</gene>
<dbReference type="SUPFAM" id="SSF48113">
    <property type="entry name" value="Heme-dependent peroxidases"/>
    <property type="match status" value="1"/>
</dbReference>
<dbReference type="Pfam" id="PF00141">
    <property type="entry name" value="peroxidase"/>
    <property type="match status" value="1"/>
</dbReference>
<dbReference type="AlphaFoldDB" id="A0AAU9PFV1"/>
<dbReference type="GO" id="GO:0042752">
    <property type="term" value="P:regulation of circadian rhythm"/>
    <property type="evidence" value="ECO:0007669"/>
    <property type="project" value="TreeGrafter"/>
</dbReference>
<comment type="similarity">
    <text evidence="1">Belongs to the peroxidase family.</text>
</comment>
<dbReference type="GO" id="GO:0005634">
    <property type="term" value="C:nucleus"/>
    <property type="evidence" value="ECO:0007669"/>
    <property type="project" value="TreeGrafter"/>
</dbReference>
<evidence type="ECO:0000259" key="2">
    <source>
        <dbReference type="PROSITE" id="PS50873"/>
    </source>
</evidence>
<reference evidence="3 4" key="1">
    <citation type="submission" date="2022-01" db="EMBL/GenBank/DDBJ databases">
        <authorList>
            <person name="Xiong W."/>
            <person name="Schranz E."/>
        </authorList>
    </citation>
    <scope>NUCLEOTIDE SEQUENCE [LARGE SCALE GENOMIC DNA]</scope>
</reference>
<proteinExistence type="inferred from homology"/>
<protein>
    <recommendedName>
        <fullName evidence="2">Plant heme peroxidase family profile domain-containing protein</fullName>
    </recommendedName>
</protein>
<organism evidence="3 4">
    <name type="scientific">Lactuca virosa</name>
    <dbReference type="NCBI Taxonomy" id="75947"/>
    <lineage>
        <taxon>Eukaryota</taxon>
        <taxon>Viridiplantae</taxon>
        <taxon>Streptophyta</taxon>
        <taxon>Embryophyta</taxon>
        <taxon>Tracheophyta</taxon>
        <taxon>Spermatophyta</taxon>
        <taxon>Magnoliopsida</taxon>
        <taxon>eudicotyledons</taxon>
        <taxon>Gunneridae</taxon>
        <taxon>Pentapetalae</taxon>
        <taxon>asterids</taxon>
        <taxon>campanulids</taxon>
        <taxon>Asterales</taxon>
        <taxon>Asteraceae</taxon>
        <taxon>Cichorioideae</taxon>
        <taxon>Cichorieae</taxon>
        <taxon>Lactucinae</taxon>
        <taxon>Lactuca</taxon>
    </lineage>
</organism>
<name>A0AAU9PFV1_9ASTR</name>
<dbReference type="InterPro" id="IPR010255">
    <property type="entry name" value="Haem_peroxidase_sf"/>
</dbReference>
<dbReference type="GO" id="GO:0006979">
    <property type="term" value="P:response to oxidative stress"/>
    <property type="evidence" value="ECO:0007669"/>
    <property type="project" value="InterPro"/>
</dbReference>
<dbReference type="InterPro" id="IPR026211">
    <property type="entry name" value="GIGANTEA"/>
</dbReference>
<evidence type="ECO:0000256" key="1">
    <source>
        <dbReference type="RuleBase" id="RU004241"/>
    </source>
</evidence>
<evidence type="ECO:0000313" key="4">
    <source>
        <dbReference type="Proteomes" id="UP001157418"/>
    </source>
</evidence>